<accession>A0A8I2H8B2</accession>
<feature type="binding site" evidence="5">
    <location>
        <position position="50"/>
    </location>
    <ligand>
        <name>substrate</name>
    </ligand>
</feature>
<evidence type="ECO:0000256" key="1">
    <source>
        <dbReference type="ARBA" id="ARBA00008452"/>
    </source>
</evidence>
<evidence type="ECO:0000313" key="9">
    <source>
        <dbReference type="Proteomes" id="UP000646877"/>
    </source>
</evidence>
<comment type="similarity">
    <text evidence="1">Belongs to the glycosyl hydrolase 13 family. Sucrose phosphorylase subfamily.</text>
</comment>
<keyword evidence="10" id="KW-1185">Reference proteome</keyword>
<dbReference type="InterPro" id="IPR016377">
    <property type="entry name" value="Sucrose_GGa_phosphorylase-rel"/>
</dbReference>
<dbReference type="InterPro" id="IPR045857">
    <property type="entry name" value="O16G_dom_2"/>
</dbReference>
<evidence type="ECO:0000259" key="6">
    <source>
        <dbReference type="SMART" id="SM00642"/>
    </source>
</evidence>
<evidence type="ECO:0000256" key="4">
    <source>
        <dbReference type="PIRSR" id="PIRSR003059-1"/>
    </source>
</evidence>
<reference evidence="8 10" key="2">
    <citation type="submission" date="2023-10" db="EMBL/GenBank/DDBJ databases">
        <title>To unveil natural product biosynthetic capacity in Pseudoalteromonas.</title>
        <authorList>
            <person name="Wang J."/>
        </authorList>
    </citation>
    <scope>NUCLEOTIDE SEQUENCE [LARGE SCALE GENOMIC DNA]</scope>
    <source>
        <strain evidence="8 10">DSM 15914</strain>
    </source>
</reference>
<feature type="binding site" evidence="5">
    <location>
        <position position="88"/>
    </location>
    <ligand>
        <name>sucrose</name>
        <dbReference type="ChEBI" id="CHEBI:17992"/>
    </ligand>
</feature>
<dbReference type="Pfam" id="PF00128">
    <property type="entry name" value="Alpha-amylase"/>
    <property type="match status" value="1"/>
</dbReference>
<feature type="active site" description="Proton donor" evidence="4">
    <location>
        <position position="233"/>
    </location>
</feature>
<dbReference type="Proteomes" id="UP001304419">
    <property type="component" value="Chromosome 2"/>
</dbReference>
<feature type="active site" description="Nucleophile" evidence="4">
    <location>
        <position position="193"/>
    </location>
</feature>
<reference evidence="7" key="1">
    <citation type="submission" date="2019-10" db="EMBL/GenBank/DDBJ databases">
        <authorList>
            <person name="Paulsen S."/>
        </authorList>
    </citation>
    <scope>NUCLEOTIDE SEQUENCE</scope>
    <source>
        <strain evidence="7">LMG 19692</strain>
    </source>
</reference>
<evidence type="ECO:0000256" key="2">
    <source>
        <dbReference type="ARBA" id="ARBA00022676"/>
    </source>
</evidence>
<dbReference type="EC" id="2.4.1.7" evidence="7"/>
<feature type="binding site" evidence="5">
    <location>
        <position position="397"/>
    </location>
    <ligand>
        <name>substrate</name>
    </ligand>
</feature>
<dbReference type="PANTHER" id="PTHR38784">
    <property type="entry name" value="SUCROSE PHOSPHORYLASE"/>
    <property type="match status" value="1"/>
</dbReference>
<proteinExistence type="inferred from homology"/>
<dbReference type="SUPFAM" id="SSF51445">
    <property type="entry name" value="(Trans)glycosidases"/>
    <property type="match status" value="1"/>
</dbReference>
<dbReference type="InterPro" id="IPR006047">
    <property type="entry name" value="GH13_cat_dom"/>
</dbReference>
<sequence length="489" mass="53799">MKNQVQLIAYADRLSGGGLAQLNTLLTGPLAGLFGGVHILPFYYPIDGSDAGFDPIDHAKVDERLGDWQHIKLIAEHCEVMADLIVNHVSGESAEFADVLAHGQESQFWSMFLKEEDVFPNGITQAQAQAIYRPRPGSCFSKKALASGEVVDFWTTFTDNQIDINVESEAGRAYLEKVLTLFADSGVKIIRLDAAGYAIKRANTSCFMTDEAFAFINQLSKRANELGMETIAEIHSYYKTQVEVASKVDRVYDFALPPLILHSLFNKDFSALAKWLDIAPRNCLTVLDTHDGIGIIDAGPEGDKPGLLDANQIDALVEQIHSNSKGQSRKATGAAASNVDLYQVNCSYYEALGKHDFYYLVARAVQFFCPGVPQVYYGGLLAMENDMVLLEKSNVGRDINRPYLDVAMVEAALDKPVVKGLKTLIKLRNTCCAFDGNFALTCQGSDLVITWEGYNAKAELRVDLAKDEAMIKTSENATEQSYNIQSLLS</sequence>
<evidence type="ECO:0000313" key="8">
    <source>
        <dbReference type="EMBL" id="WOX31244.1"/>
    </source>
</evidence>
<dbReference type="Gene3D" id="3.90.400.10">
    <property type="entry name" value="Oligo-1,6-glucosidase, Domain 2"/>
    <property type="match status" value="1"/>
</dbReference>
<feature type="domain" description="Glycosyl hydrolase family 13 catalytic" evidence="6">
    <location>
        <begin position="4"/>
        <end position="428"/>
    </location>
</feature>
<protein>
    <submittedName>
        <fullName evidence="7">Sucrose phosphorylase</fullName>
        <ecNumber evidence="7">2.4.1.7</ecNumber>
    </submittedName>
</protein>
<gene>
    <name evidence="8" type="primary">gtfA</name>
    <name evidence="7" type="ORF">F9Y85_17180</name>
    <name evidence="8" type="ORF">R5H13_20105</name>
</gene>
<dbReference type="Proteomes" id="UP000646877">
    <property type="component" value="Unassembled WGS sequence"/>
</dbReference>
<dbReference type="NCBIfam" id="TIGR03852">
    <property type="entry name" value="sucrose_gtfA"/>
    <property type="match status" value="1"/>
</dbReference>
<feature type="binding site" evidence="5">
    <location>
        <position position="233"/>
    </location>
    <ligand>
        <name>substrate</name>
    </ligand>
</feature>
<dbReference type="PIRSF" id="PIRSF003059">
    <property type="entry name" value="Sucrose_phosphorylase"/>
    <property type="match status" value="1"/>
</dbReference>
<keyword evidence="2 7" id="KW-0328">Glycosyltransferase</keyword>
<dbReference type="PANTHER" id="PTHR38784:SF1">
    <property type="entry name" value="SUCROSE PHOSPHORYLASE"/>
    <property type="match status" value="1"/>
</dbReference>
<dbReference type="RefSeq" id="WP_130127368.1">
    <property type="nucleotide sequence ID" value="NZ_CBCSDF010000001.1"/>
</dbReference>
<evidence type="ECO:0000256" key="3">
    <source>
        <dbReference type="ARBA" id="ARBA00022679"/>
    </source>
</evidence>
<dbReference type="AlphaFoldDB" id="A0A8I2H8B2"/>
<dbReference type="InterPro" id="IPR017853">
    <property type="entry name" value="GH"/>
</dbReference>
<dbReference type="GO" id="GO:0009018">
    <property type="term" value="F:sucrose phosphorylase activity"/>
    <property type="evidence" value="ECO:0007669"/>
    <property type="project" value="UniProtKB-EC"/>
</dbReference>
<evidence type="ECO:0000256" key="5">
    <source>
        <dbReference type="PIRSR" id="PIRSR003059-2"/>
    </source>
</evidence>
<keyword evidence="3 7" id="KW-0808">Transferase</keyword>
<feature type="binding site" evidence="5">
    <location>
        <begin position="290"/>
        <end position="291"/>
    </location>
    <ligand>
        <name>substrate</name>
    </ligand>
</feature>
<dbReference type="Gene3D" id="3.20.20.80">
    <property type="entry name" value="Glycosidases"/>
    <property type="match status" value="1"/>
</dbReference>
<dbReference type="EMBL" id="CP137579">
    <property type="protein sequence ID" value="WOX31244.1"/>
    <property type="molecule type" value="Genomic_DNA"/>
</dbReference>
<evidence type="ECO:0000313" key="10">
    <source>
        <dbReference type="Proteomes" id="UP001304419"/>
    </source>
</evidence>
<dbReference type="EMBL" id="WEIA01000012">
    <property type="protein sequence ID" value="NLR23009.1"/>
    <property type="molecule type" value="Genomic_DNA"/>
</dbReference>
<evidence type="ECO:0000313" key="7">
    <source>
        <dbReference type="EMBL" id="NLR23009.1"/>
    </source>
</evidence>
<dbReference type="SMART" id="SM00642">
    <property type="entry name" value="Aamy"/>
    <property type="match status" value="1"/>
</dbReference>
<dbReference type="GO" id="GO:0005975">
    <property type="term" value="P:carbohydrate metabolic process"/>
    <property type="evidence" value="ECO:0007669"/>
    <property type="project" value="InterPro"/>
</dbReference>
<name>A0A8I2H8B2_9GAMM</name>
<dbReference type="InterPro" id="IPR022527">
    <property type="entry name" value="Sucrose_phospho"/>
</dbReference>
<organism evidence="7 9">
    <name type="scientific">Pseudoalteromonas maricaloris</name>
    <dbReference type="NCBI Taxonomy" id="184924"/>
    <lineage>
        <taxon>Bacteria</taxon>
        <taxon>Pseudomonadati</taxon>
        <taxon>Pseudomonadota</taxon>
        <taxon>Gammaproteobacteria</taxon>
        <taxon>Alteromonadales</taxon>
        <taxon>Pseudoalteromonadaceae</taxon>
        <taxon>Pseudoalteromonas</taxon>
    </lineage>
</organism>
<feature type="binding site" evidence="5">
    <location>
        <begin position="191"/>
        <end position="193"/>
    </location>
    <ligand>
        <name>substrate</name>
    </ligand>
</feature>
<feature type="binding site" evidence="5">
    <location>
        <begin position="340"/>
        <end position="343"/>
    </location>
    <ligand>
        <name>substrate</name>
    </ligand>
</feature>